<dbReference type="EMBL" id="PSQE01000008">
    <property type="protein sequence ID" value="RHN39981.1"/>
    <property type="molecule type" value="Genomic_DNA"/>
</dbReference>
<feature type="chain" id="PRO_5017230463" description="Transmembrane protein" evidence="1">
    <location>
        <begin position="25"/>
        <end position="84"/>
    </location>
</feature>
<keyword evidence="1" id="KW-0732">Signal</keyword>
<comment type="caution">
    <text evidence="2">The sequence shown here is derived from an EMBL/GenBank/DDBJ whole genome shotgun (WGS) entry which is preliminary data.</text>
</comment>
<evidence type="ECO:0000313" key="2">
    <source>
        <dbReference type="EMBL" id="RHN39981.1"/>
    </source>
</evidence>
<dbReference type="Gramene" id="rna46068">
    <property type="protein sequence ID" value="RHN39981.1"/>
    <property type="gene ID" value="gene46068"/>
</dbReference>
<accession>A0A396GIJ2</accession>
<protein>
    <recommendedName>
        <fullName evidence="4">Transmembrane protein</fullName>
    </recommendedName>
</protein>
<gene>
    <name evidence="2" type="ORF">MtrunA17_Chr8g0349791</name>
</gene>
<reference evidence="3" key="1">
    <citation type="journal article" date="2018" name="Nat. Plants">
        <title>Whole-genome landscape of Medicago truncatula symbiotic genes.</title>
        <authorList>
            <person name="Pecrix Y."/>
            <person name="Staton S.E."/>
            <person name="Sallet E."/>
            <person name="Lelandais-Briere C."/>
            <person name="Moreau S."/>
            <person name="Carrere S."/>
            <person name="Blein T."/>
            <person name="Jardinaud M.F."/>
            <person name="Latrasse D."/>
            <person name="Zouine M."/>
            <person name="Zahm M."/>
            <person name="Kreplak J."/>
            <person name="Mayjonade B."/>
            <person name="Satge C."/>
            <person name="Perez M."/>
            <person name="Cauet S."/>
            <person name="Marande W."/>
            <person name="Chantry-Darmon C."/>
            <person name="Lopez-Roques C."/>
            <person name="Bouchez O."/>
            <person name="Berard A."/>
            <person name="Debelle F."/>
            <person name="Munos S."/>
            <person name="Bendahmane A."/>
            <person name="Berges H."/>
            <person name="Niebel A."/>
            <person name="Buitink J."/>
            <person name="Frugier F."/>
            <person name="Benhamed M."/>
            <person name="Crespi M."/>
            <person name="Gouzy J."/>
            <person name="Gamas P."/>
        </authorList>
    </citation>
    <scope>NUCLEOTIDE SEQUENCE [LARGE SCALE GENOMIC DNA]</scope>
    <source>
        <strain evidence="3">cv. Jemalong A17</strain>
    </source>
</reference>
<evidence type="ECO:0000256" key="1">
    <source>
        <dbReference type="SAM" id="SignalP"/>
    </source>
</evidence>
<dbReference type="AlphaFoldDB" id="A0A396GIJ2"/>
<feature type="signal peptide" evidence="1">
    <location>
        <begin position="1"/>
        <end position="24"/>
    </location>
</feature>
<proteinExistence type="predicted"/>
<organism evidence="2 3">
    <name type="scientific">Medicago truncatula</name>
    <name type="common">Barrel medic</name>
    <name type="synonym">Medicago tribuloides</name>
    <dbReference type="NCBI Taxonomy" id="3880"/>
    <lineage>
        <taxon>Eukaryota</taxon>
        <taxon>Viridiplantae</taxon>
        <taxon>Streptophyta</taxon>
        <taxon>Embryophyta</taxon>
        <taxon>Tracheophyta</taxon>
        <taxon>Spermatophyta</taxon>
        <taxon>Magnoliopsida</taxon>
        <taxon>eudicotyledons</taxon>
        <taxon>Gunneridae</taxon>
        <taxon>Pentapetalae</taxon>
        <taxon>rosids</taxon>
        <taxon>fabids</taxon>
        <taxon>Fabales</taxon>
        <taxon>Fabaceae</taxon>
        <taxon>Papilionoideae</taxon>
        <taxon>50 kb inversion clade</taxon>
        <taxon>NPAAA clade</taxon>
        <taxon>Hologalegina</taxon>
        <taxon>IRL clade</taxon>
        <taxon>Trifolieae</taxon>
        <taxon>Medicago</taxon>
    </lineage>
</organism>
<name>A0A396GIJ2_MEDTR</name>
<evidence type="ECO:0008006" key="4">
    <source>
        <dbReference type="Google" id="ProtNLM"/>
    </source>
</evidence>
<evidence type="ECO:0000313" key="3">
    <source>
        <dbReference type="Proteomes" id="UP000265566"/>
    </source>
</evidence>
<sequence>MDPPLDVGLFLMALFLLSGSLTQCRGPRCSYLMFEMSQIGLTRHLRKTKKIYIYIDINKGVKMIVCCVVWRIWKGKLEFSCVVE</sequence>
<dbReference type="Proteomes" id="UP000265566">
    <property type="component" value="Chromosome 8"/>
</dbReference>